<evidence type="ECO:0000259" key="2">
    <source>
        <dbReference type="Pfam" id="PF17111"/>
    </source>
</evidence>
<evidence type="ECO:0000256" key="1">
    <source>
        <dbReference type="SAM" id="MobiDB-lite"/>
    </source>
</evidence>
<evidence type="ECO:0000313" key="3">
    <source>
        <dbReference type="EMBL" id="KAL3423010.1"/>
    </source>
</evidence>
<dbReference type="InterPro" id="IPR039327">
    <property type="entry name" value="CON7-like"/>
</dbReference>
<dbReference type="Pfam" id="PF17111">
    <property type="entry name" value="PigL_N"/>
    <property type="match status" value="1"/>
</dbReference>
<gene>
    <name evidence="3" type="ORF">PVAG01_04757</name>
</gene>
<keyword evidence="4" id="KW-1185">Reference proteome</keyword>
<name>A0ABR4PI88_9HELO</name>
<dbReference type="PANTHER" id="PTHR36167:SF3">
    <property type="entry name" value="C2H2 FINGER DOMAIN TRANSCRIPTION FACTOR (EUROFUNG)-RELATED"/>
    <property type="match status" value="1"/>
</dbReference>
<dbReference type="EMBL" id="JBFCZG010000004">
    <property type="protein sequence ID" value="KAL3423010.1"/>
    <property type="molecule type" value="Genomic_DNA"/>
</dbReference>
<feature type="domain" description="Azaphilone pigments biosynthesis cluster protein L N-terminal" evidence="2">
    <location>
        <begin position="3"/>
        <end position="229"/>
    </location>
</feature>
<sequence>MSDPLSVIASVLGVTGAALGGSKALYSFITTLKDAPDALRDLGIELSSLNSILEQLKDVLENRDPKNLSQGQTSSLKKTENPLRECENACRGFQRELDKVMSHMKKDGKDSFRDAFKKWFKDATLTGFKGKLDSWKVTLSLELQFVTITSLSKNSVAIEKLTEKLELAMEPLGESLRNVDGRIENLTASFKALEFMDVDMREQMEENLTTQKAAAEEQRQVLEHCVELCNEITRDVRNTTGHTFIGNQAYNDALMVLGDVGNVPLGARQHTIRDSQVRDRARMTGGNMDSESFMAFMGLDVRQKQGGLLGNDEERQEGDNKPMSYYTEDFS</sequence>
<evidence type="ECO:0000313" key="4">
    <source>
        <dbReference type="Proteomes" id="UP001629113"/>
    </source>
</evidence>
<comment type="caution">
    <text evidence="3">The sequence shown here is derived from an EMBL/GenBank/DDBJ whole genome shotgun (WGS) entry which is preliminary data.</text>
</comment>
<proteinExistence type="predicted"/>
<protein>
    <recommendedName>
        <fullName evidence="2">Azaphilone pigments biosynthesis cluster protein L N-terminal domain-containing protein</fullName>
    </recommendedName>
</protein>
<feature type="region of interest" description="Disordered" evidence="1">
    <location>
        <begin position="308"/>
        <end position="331"/>
    </location>
</feature>
<accession>A0ABR4PI88</accession>
<dbReference type="PANTHER" id="PTHR36167">
    <property type="entry name" value="C2H2 FINGER DOMAIN TRANSCRIPTION FACTOR (EUROFUNG)-RELATED"/>
    <property type="match status" value="1"/>
</dbReference>
<dbReference type="InterPro" id="IPR031348">
    <property type="entry name" value="PigL_N"/>
</dbReference>
<dbReference type="Proteomes" id="UP001629113">
    <property type="component" value="Unassembled WGS sequence"/>
</dbReference>
<organism evidence="3 4">
    <name type="scientific">Phlyctema vagabunda</name>
    <dbReference type="NCBI Taxonomy" id="108571"/>
    <lineage>
        <taxon>Eukaryota</taxon>
        <taxon>Fungi</taxon>
        <taxon>Dikarya</taxon>
        <taxon>Ascomycota</taxon>
        <taxon>Pezizomycotina</taxon>
        <taxon>Leotiomycetes</taxon>
        <taxon>Helotiales</taxon>
        <taxon>Dermateaceae</taxon>
        <taxon>Phlyctema</taxon>
    </lineage>
</organism>
<reference evidence="3 4" key="1">
    <citation type="submission" date="2024-06" db="EMBL/GenBank/DDBJ databases">
        <title>Complete genome of Phlyctema vagabunda strain 19-DSS-EL-015.</title>
        <authorList>
            <person name="Fiorenzani C."/>
        </authorList>
    </citation>
    <scope>NUCLEOTIDE SEQUENCE [LARGE SCALE GENOMIC DNA]</scope>
    <source>
        <strain evidence="3 4">19-DSS-EL-015</strain>
    </source>
</reference>